<dbReference type="EC" id="3.2.2.9" evidence="2"/>
<dbReference type="GO" id="GO:0008782">
    <property type="term" value="F:adenosylhomocysteine nucleosidase activity"/>
    <property type="evidence" value="ECO:0007669"/>
    <property type="project" value="UniProtKB-EC"/>
</dbReference>
<dbReference type="UniPathway" id="UPA00904">
    <property type="reaction ID" value="UER00871"/>
</dbReference>
<dbReference type="EMBL" id="FMUS01000002">
    <property type="protein sequence ID" value="SCX86945.1"/>
    <property type="molecule type" value="Genomic_DNA"/>
</dbReference>
<dbReference type="CDD" id="cd09008">
    <property type="entry name" value="MTAN"/>
    <property type="match status" value="1"/>
</dbReference>
<dbReference type="RefSeq" id="WP_091539268.1">
    <property type="nucleotide sequence ID" value="NZ_FMUS01000002.1"/>
</dbReference>
<evidence type="ECO:0000256" key="5">
    <source>
        <dbReference type="ARBA" id="ARBA00023167"/>
    </source>
</evidence>
<keyword evidence="3" id="KW-0028">Amino-acid biosynthesis</keyword>
<evidence type="ECO:0000313" key="8">
    <source>
        <dbReference type="Proteomes" id="UP000198636"/>
    </source>
</evidence>
<proteinExistence type="predicted"/>
<name>A0A1G5B9S5_9FIRM</name>
<dbReference type="InterPro" id="IPR010049">
    <property type="entry name" value="MTA_SAH_Nsdase"/>
</dbReference>
<dbReference type="NCBIfam" id="TIGR01704">
    <property type="entry name" value="MTA_SAH-Nsdase"/>
    <property type="match status" value="1"/>
</dbReference>
<dbReference type="InterPro" id="IPR000845">
    <property type="entry name" value="Nucleoside_phosphorylase_d"/>
</dbReference>
<dbReference type="STRING" id="1120976.SAMN03080606_00346"/>
<evidence type="ECO:0000256" key="4">
    <source>
        <dbReference type="ARBA" id="ARBA00022801"/>
    </source>
</evidence>
<dbReference type="GO" id="GO:0009164">
    <property type="term" value="P:nucleoside catabolic process"/>
    <property type="evidence" value="ECO:0007669"/>
    <property type="project" value="InterPro"/>
</dbReference>
<keyword evidence="5" id="KW-0486">Methionine biosynthesis</keyword>
<feature type="domain" description="Nucleoside phosphorylase" evidence="6">
    <location>
        <begin position="3"/>
        <end position="230"/>
    </location>
</feature>
<keyword evidence="4" id="KW-0378">Hydrolase</keyword>
<dbReference type="Gene3D" id="3.40.50.1580">
    <property type="entry name" value="Nucleoside phosphorylase domain"/>
    <property type="match status" value="1"/>
</dbReference>
<evidence type="ECO:0000256" key="1">
    <source>
        <dbReference type="ARBA" id="ARBA00004945"/>
    </source>
</evidence>
<dbReference type="GO" id="GO:0008930">
    <property type="term" value="F:methylthioadenosine nucleosidase activity"/>
    <property type="evidence" value="ECO:0007669"/>
    <property type="project" value="InterPro"/>
</dbReference>
<organism evidence="7 8">
    <name type="scientific">Alkaliphilus peptidifermentans DSM 18978</name>
    <dbReference type="NCBI Taxonomy" id="1120976"/>
    <lineage>
        <taxon>Bacteria</taxon>
        <taxon>Bacillati</taxon>
        <taxon>Bacillota</taxon>
        <taxon>Clostridia</taxon>
        <taxon>Peptostreptococcales</taxon>
        <taxon>Natronincolaceae</taxon>
        <taxon>Alkaliphilus</taxon>
    </lineage>
</organism>
<reference evidence="7 8" key="1">
    <citation type="submission" date="2016-10" db="EMBL/GenBank/DDBJ databases">
        <authorList>
            <person name="de Groot N.N."/>
        </authorList>
    </citation>
    <scope>NUCLEOTIDE SEQUENCE [LARGE SCALE GENOMIC DNA]</scope>
    <source>
        <strain evidence="7 8">DSM 18978</strain>
    </source>
</reference>
<comment type="pathway">
    <text evidence="1">Amino-acid biosynthesis; L-methionine biosynthesis via salvage pathway; S-methyl-5-thio-alpha-D-ribose 1-phosphate from S-methyl-5'-thioadenosine (hydrolase route): step 1/2.</text>
</comment>
<evidence type="ECO:0000256" key="3">
    <source>
        <dbReference type="ARBA" id="ARBA00022605"/>
    </source>
</evidence>
<evidence type="ECO:0000256" key="2">
    <source>
        <dbReference type="ARBA" id="ARBA00011974"/>
    </source>
</evidence>
<accession>A0A1G5B9S5</accession>
<dbReference type="Proteomes" id="UP000198636">
    <property type="component" value="Unassembled WGS sequence"/>
</dbReference>
<dbReference type="SUPFAM" id="SSF53167">
    <property type="entry name" value="Purine and uridine phosphorylases"/>
    <property type="match status" value="1"/>
</dbReference>
<dbReference type="InterPro" id="IPR035994">
    <property type="entry name" value="Nucleoside_phosphorylase_sf"/>
</dbReference>
<sequence>MKRIGIIGAMDEEIQLLKEEMNIHEIKQIANMEFFIGVLENQSIVLVRCGIGKVNAAICTQVLISELGVSMVINTGVAGAIHEELDVLDVVVSTDVQQHDFDVTGFGYPLGEIPRMETSVFSASEELLNKAYNAAEKVLKNSKAYKGRIISGDVFVSSAQLKDKLWNNFKGFCTEMEGAAIGHTAYVNSVPFVIIRAMSDKADGSAHDNFNEFVDEAAINSKEIVKNMLRQMN</sequence>
<dbReference type="NCBIfam" id="NF004079">
    <property type="entry name" value="PRK05584.1"/>
    <property type="match status" value="1"/>
</dbReference>
<dbReference type="PANTHER" id="PTHR46832:SF1">
    <property type="entry name" value="5'-METHYLTHIOADENOSINE_S-ADENOSYLHOMOCYSTEINE NUCLEOSIDASE"/>
    <property type="match status" value="1"/>
</dbReference>
<dbReference type="OrthoDB" id="9792278at2"/>
<dbReference type="AlphaFoldDB" id="A0A1G5B9S5"/>
<gene>
    <name evidence="7" type="ORF">SAMN03080606_00346</name>
</gene>
<evidence type="ECO:0000313" key="7">
    <source>
        <dbReference type="EMBL" id="SCX86945.1"/>
    </source>
</evidence>
<dbReference type="Pfam" id="PF01048">
    <property type="entry name" value="PNP_UDP_1"/>
    <property type="match status" value="1"/>
</dbReference>
<protein>
    <recommendedName>
        <fullName evidence="2">adenosylhomocysteine nucleosidase</fullName>
        <ecNumber evidence="2">3.2.2.9</ecNumber>
    </recommendedName>
</protein>
<dbReference type="GO" id="GO:0005829">
    <property type="term" value="C:cytosol"/>
    <property type="evidence" value="ECO:0007669"/>
    <property type="project" value="TreeGrafter"/>
</dbReference>
<evidence type="ECO:0000259" key="6">
    <source>
        <dbReference type="Pfam" id="PF01048"/>
    </source>
</evidence>
<keyword evidence="8" id="KW-1185">Reference proteome</keyword>
<dbReference type="GO" id="GO:0019284">
    <property type="term" value="P:L-methionine salvage from S-adenosylmethionine"/>
    <property type="evidence" value="ECO:0007669"/>
    <property type="project" value="TreeGrafter"/>
</dbReference>
<dbReference type="PANTHER" id="PTHR46832">
    <property type="entry name" value="5'-METHYLTHIOADENOSINE/S-ADENOSYLHOMOCYSTEINE NUCLEOSIDASE"/>
    <property type="match status" value="1"/>
</dbReference>
<dbReference type="GO" id="GO:0019509">
    <property type="term" value="P:L-methionine salvage from methylthioadenosine"/>
    <property type="evidence" value="ECO:0007669"/>
    <property type="project" value="UniProtKB-UniPathway"/>
</dbReference>